<evidence type="ECO:0000256" key="1">
    <source>
        <dbReference type="SAM" id="MobiDB-lite"/>
    </source>
</evidence>
<evidence type="ECO:0000313" key="2">
    <source>
        <dbReference type="EMBL" id="EYB83195.1"/>
    </source>
</evidence>
<evidence type="ECO:0000313" key="3">
    <source>
        <dbReference type="Proteomes" id="UP000024635"/>
    </source>
</evidence>
<comment type="caution">
    <text evidence="2">The sequence shown here is derived from an EMBL/GenBank/DDBJ whole genome shotgun (WGS) entry which is preliminary data.</text>
</comment>
<feature type="region of interest" description="Disordered" evidence="1">
    <location>
        <begin position="1"/>
        <end position="21"/>
    </location>
</feature>
<name>A0A016RXS7_9BILA</name>
<dbReference type="EMBL" id="JARK01001676">
    <property type="protein sequence ID" value="EYB83195.1"/>
    <property type="molecule type" value="Genomic_DNA"/>
</dbReference>
<protein>
    <submittedName>
        <fullName evidence="2">Uncharacterized protein</fullName>
    </submittedName>
</protein>
<gene>
    <name evidence="2" type="primary">Acey_s0340.g2976</name>
    <name evidence="2" type="ORF">Y032_0340g2976</name>
</gene>
<organism evidence="2 3">
    <name type="scientific">Ancylostoma ceylanicum</name>
    <dbReference type="NCBI Taxonomy" id="53326"/>
    <lineage>
        <taxon>Eukaryota</taxon>
        <taxon>Metazoa</taxon>
        <taxon>Ecdysozoa</taxon>
        <taxon>Nematoda</taxon>
        <taxon>Chromadorea</taxon>
        <taxon>Rhabditida</taxon>
        <taxon>Rhabditina</taxon>
        <taxon>Rhabditomorpha</taxon>
        <taxon>Strongyloidea</taxon>
        <taxon>Ancylostomatidae</taxon>
        <taxon>Ancylostomatinae</taxon>
        <taxon>Ancylostoma</taxon>
    </lineage>
</organism>
<keyword evidence="3" id="KW-1185">Reference proteome</keyword>
<dbReference type="Proteomes" id="UP000024635">
    <property type="component" value="Unassembled WGS sequence"/>
</dbReference>
<feature type="region of interest" description="Disordered" evidence="1">
    <location>
        <begin position="42"/>
        <end position="74"/>
    </location>
</feature>
<sequence length="74" mass="7459">MAPRRSLASALHGGGVAPSPLPAAAGVAIVVTTTIPSIRNDESAHAVGYPEAPTPASNPRHHLQSAYHASSLSL</sequence>
<proteinExistence type="predicted"/>
<reference evidence="3" key="1">
    <citation type="journal article" date="2015" name="Nat. Genet.">
        <title>The genome and transcriptome of the zoonotic hookworm Ancylostoma ceylanicum identify infection-specific gene families.</title>
        <authorList>
            <person name="Schwarz E.M."/>
            <person name="Hu Y."/>
            <person name="Antoshechkin I."/>
            <person name="Miller M.M."/>
            <person name="Sternberg P.W."/>
            <person name="Aroian R.V."/>
        </authorList>
    </citation>
    <scope>NUCLEOTIDE SEQUENCE</scope>
    <source>
        <strain evidence="3">HY135</strain>
    </source>
</reference>
<accession>A0A016RXS7</accession>
<dbReference type="AlphaFoldDB" id="A0A016RXS7"/>